<dbReference type="Proteomes" id="UP000188879">
    <property type="component" value="Unassembled WGS sequence"/>
</dbReference>
<dbReference type="AlphaFoldDB" id="A0A1V2H560"/>
<proteinExistence type="predicted"/>
<accession>A0A1V2H560</accession>
<gene>
    <name evidence="1" type="ORF">BKE38_11025</name>
</gene>
<evidence type="ECO:0000313" key="1">
    <source>
        <dbReference type="EMBL" id="ONG54000.1"/>
    </source>
</evidence>
<name>A0A1V2H560_9PROT</name>
<keyword evidence="2" id="KW-1185">Reference proteome</keyword>
<reference evidence="1 2" key="1">
    <citation type="submission" date="2016-10" db="EMBL/GenBank/DDBJ databases">
        <title>Draft Genome sequence of Roseomonas sp. strain M3.</title>
        <authorList>
            <person name="Subhash Y."/>
            <person name="Lee S."/>
        </authorList>
    </citation>
    <scope>NUCLEOTIDE SEQUENCE [LARGE SCALE GENOMIC DNA]</scope>
    <source>
        <strain evidence="1 2">M3</strain>
    </source>
</reference>
<protein>
    <submittedName>
        <fullName evidence="1">Uncharacterized protein</fullName>
    </submittedName>
</protein>
<evidence type="ECO:0000313" key="2">
    <source>
        <dbReference type="Proteomes" id="UP000188879"/>
    </source>
</evidence>
<organism evidence="1 2">
    <name type="scientific">Teichococcus deserti</name>
    <dbReference type="NCBI Taxonomy" id="1817963"/>
    <lineage>
        <taxon>Bacteria</taxon>
        <taxon>Pseudomonadati</taxon>
        <taxon>Pseudomonadota</taxon>
        <taxon>Alphaproteobacteria</taxon>
        <taxon>Acetobacterales</taxon>
        <taxon>Roseomonadaceae</taxon>
        <taxon>Roseomonas</taxon>
    </lineage>
</organism>
<dbReference type="RefSeq" id="WP_076957408.1">
    <property type="nucleotide sequence ID" value="NZ_MLCO01000090.1"/>
</dbReference>
<comment type="caution">
    <text evidence="1">The sequence shown here is derived from an EMBL/GenBank/DDBJ whole genome shotgun (WGS) entry which is preliminary data.</text>
</comment>
<dbReference type="EMBL" id="MLCO01000090">
    <property type="protein sequence ID" value="ONG54000.1"/>
    <property type="molecule type" value="Genomic_DNA"/>
</dbReference>
<sequence length="198" mass="22233">MERLEQRAGLLIRQEIAHDRAERQAQQLQRAQQLSRGDQAAGMCRRAAQEGLEAVRDRGAEGRAMLARPAAVVTLPGEAEDVRRMLDSNPLTVLDLTARQMEAAEVLASTYRDARPAMEMPRGYGNGHRGGLRHLSHDEYLAAQRAWQDYRNWLEVVVKRLGPQHAASVRDAVVLQEPAPAWRARQALDTLAAYWKLP</sequence>